<dbReference type="PIRSF" id="PIRSF038994">
    <property type="entry name" value="NagA"/>
    <property type="match status" value="1"/>
</dbReference>
<sequence length="381" mass="39099">MSTVIANTDIVLPDRVLEDGWLRGDGNIIAEIGEGAPPTSAAMVRLGGHTLAPGFVDIHVHGGGGSSFQDADPGDVAAVADFHRRRGTTTMVASLMTRPLADLVHSLAALRELVADGIVAGVHVEGPFLAAAHCGAHSPDLLRAPSPAAVDALLSAGEGTLAMITLAPELPGGIAAVRRISDAGVLPAIGHTNASYDTARRAIGAGARVATHLFNGMRPIHHREPGPAVALLEDPGGTIEIIHDRKHLHDSIVTGLFSRLPSGRLALVSDAIAAAGLDTGRYDVDGLEVTVHDGEARLTGGGPLAGSAITLSDAVRHSLTAGGDRHSVLTAASRTPARTLGLEDQAGSIRVGRRADLVALDQAHQVVAVMSSGQWLGRPPR</sequence>
<evidence type="ECO:0000256" key="7">
    <source>
        <dbReference type="PIRSR" id="PIRSR038994-2"/>
    </source>
</evidence>
<keyword evidence="3 5" id="KW-0378">Hydrolase</keyword>
<reference evidence="10" key="1">
    <citation type="submission" date="2023-07" db="EMBL/GenBank/DDBJ databases">
        <title>Sequencing the genomes of 1000 actinobacteria strains.</title>
        <authorList>
            <person name="Klenk H.-P."/>
        </authorList>
    </citation>
    <scope>NUCLEOTIDE SEQUENCE</scope>
    <source>
        <strain evidence="10">DSM 45977</strain>
    </source>
</reference>
<dbReference type="Gene3D" id="2.30.40.10">
    <property type="entry name" value="Urease, subunit C, domain 1"/>
    <property type="match status" value="1"/>
</dbReference>
<dbReference type="PANTHER" id="PTHR11113">
    <property type="entry name" value="N-ACETYLGLUCOSAMINE-6-PHOSPHATE DEACETYLASE"/>
    <property type="match status" value="1"/>
</dbReference>
<comment type="similarity">
    <text evidence="1 5">Belongs to the metallo-dependent hydrolases superfamily. NagA family.</text>
</comment>
<protein>
    <submittedName>
        <fullName evidence="10">N-acetylglucosamine-6-phosphate deacetylase</fullName>
        <ecNumber evidence="10">3.5.1.25</ecNumber>
    </submittedName>
</protein>
<dbReference type="AlphaFoldDB" id="A0AAE3ZEQ1"/>
<feature type="binding site" evidence="7">
    <location>
        <position position="247"/>
    </location>
    <ligand>
        <name>substrate</name>
    </ligand>
</feature>
<dbReference type="RefSeq" id="WP_310275924.1">
    <property type="nucleotide sequence ID" value="NZ_JAVDXW010000001.1"/>
</dbReference>
<evidence type="ECO:0000259" key="9">
    <source>
        <dbReference type="Pfam" id="PF01979"/>
    </source>
</evidence>
<feature type="binding site" evidence="7">
    <location>
        <begin position="304"/>
        <end position="306"/>
    </location>
    <ligand>
        <name>substrate</name>
    </ligand>
</feature>
<evidence type="ECO:0000256" key="6">
    <source>
        <dbReference type="PIRSR" id="PIRSR038994-1"/>
    </source>
</evidence>
<evidence type="ECO:0000256" key="2">
    <source>
        <dbReference type="ARBA" id="ARBA00022723"/>
    </source>
</evidence>
<gene>
    <name evidence="10" type="ORF">JOF55_003723</name>
</gene>
<proteinExistence type="inferred from homology"/>
<feature type="binding site" evidence="7">
    <location>
        <position position="136"/>
    </location>
    <ligand>
        <name>substrate</name>
    </ligand>
</feature>
<dbReference type="InterPro" id="IPR011059">
    <property type="entry name" value="Metal-dep_hydrolase_composite"/>
</dbReference>
<name>A0AAE3ZEQ1_9ACTN</name>
<feature type="binding site" evidence="7">
    <location>
        <begin position="215"/>
        <end position="216"/>
    </location>
    <ligand>
        <name>substrate</name>
    </ligand>
</feature>
<evidence type="ECO:0000256" key="8">
    <source>
        <dbReference type="PIRSR" id="PIRSR038994-3"/>
    </source>
</evidence>
<dbReference type="GO" id="GO:0006046">
    <property type="term" value="P:N-acetylglucosamine catabolic process"/>
    <property type="evidence" value="ECO:0007669"/>
    <property type="project" value="TreeGrafter"/>
</dbReference>
<evidence type="ECO:0000313" key="11">
    <source>
        <dbReference type="Proteomes" id="UP001180845"/>
    </source>
</evidence>
<feature type="binding site" evidence="8">
    <location>
        <position position="125"/>
    </location>
    <ligand>
        <name>Zn(2+)</name>
        <dbReference type="ChEBI" id="CHEBI:29105"/>
    </ligand>
</feature>
<feature type="binding site" evidence="7">
    <location>
        <position position="223"/>
    </location>
    <ligand>
        <name>substrate</name>
    </ligand>
</feature>
<dbReference type="EC" id="3.5.1.25" evidence="10"/>
<evidence type="ECO:0000256" key="5">
    <source>
        <dbReference type="PIRNR" id="PIRNR038994"/>
    </source>
</evidence>
<dbReference type="Proteomes" id="UP001180845">
    <property type="component" value="Unassembled WGS sequence"/>
</dbReference>
<dbReference type="SUPFAM" id="SSF51556">
    <property type="entry name" value="Metallo-dependent hydrolases"/>
    <property type="match status" value="1"/>
</dbReference>
<evidence type="ECO:0000256" key="1">
    <source>
        <dbReference type="ARBA" id="ARBA00010716"/>
    </source>
</evidence>
<dbReference type="InterPro" id="IPR032466">
    <property type="entry name" value="Metal_Hydrolase"/>
</dbReference>
<keyword evidence="11" id="KW-1185">Reference proteome</keyword>
<keyword evidence="4 5" id="KW-0119">Carbohydrate metabolism</keyword>
<evidence type="ECO:0000313" key="10">
    <source>
        <dbReference type="EMBL" id="MDR7303542.1"/>
    </source>
</evidence>
<feature type="binding site" evidence="8">
    <location>
        <position position="191"/>
    </location>
    <ligand>
        <name>Zn(2+)</name>
        <dbReference type="ChEBI" id="CHEBI:29105"/>
    </ligand>
</feature>
<dbReference type="NCBIfam" id="TIGR00221">
    <property type="entry name" value="nagA"/>
    <property type="match status" value="1"/>
</dbReference>
<evidence type="ECO:0000256" key="4">
    <source>
        <dbReference type="ARBA" id="ARBA00023277"/>
    </source>
</evidence>
<dbReference type="InterPro" id="IPR006680">
    <property type="entry name" value="Amidohydro-rel"/>
</dbReference>
<feature type="domain" description="Amidohydrolase-related" evidence="9">
    <location>
        <begin position="51"/>
        <end position="375"/>
    </location>
</feature>
<dbReference type="GO" id="GO:0008448">
    <property type="term" value="F:N-acetylglucosamine-6-phosphate deacetylase activity"/>
    <property type="evidence" value="ECO:0007669"/>
    <property type="project" value="UniProtKB-EC"/>
</dbReference>
<dbReference type="PANTHER" id="PTHR11113:SF14">
    <property type="entry name" value="N-ACETYLGLUCOSAMINE-6-PHOSPHATE DEACETYLASE"/>
    <property type="match status" value="1"/>
</dbReference>
<comment type="cofactor">
    <cofactor evidence="8">
        <name>a divalent metal cation</name>
        <dbReference type="ChEBI" id="CHEBI:60240"/>
    </cofactor>
    <text evidence="8">Binds 1 divalent metal cation per subunit.</text>
</comment>
<dbReference type="SUPFAM" id="SSF51338">
    <property type="entry name" value="Composite domain of metallo-dependent hydrolases"/>
    <property type="match status" value="1"/>
</dbReference>
<organism evidence="10 11">
    <name type="scientific">Haloactinomyces albus</name>
    <dbReference type="NCBI Taxonomy" id="1352928"/>
    <lineage>
        <taxon>Bacteria</taxon>
        <taxon>Bacillati</taxon>
        <taxon>Actinomycetota</taxon>
        <taxon>Actinomycetes</taxon>
        <taxon>Actinopolysporales</taxon>
        <taxon>Actinopolysporaceae</taxon>
        <taxon>Haloactinomyces</taxon>
    </lineage>
</organism>
<dbReference type="GO" id="GO:0046872">
    <property type="term" value="F:metal ion binding"/>
    <property type="evidence" value="ECO:0007669"/>
    <property type="project" value="UniProtKB-KW"/>
</dbReference>
<keyword evidence="2 8" id="KW-0479">Metal-binding</keyword>
<dbReference type="CDD" id="cd00854">
    <property type="entry name" value="NagA"/>
    <property type="match status" value="1"/>
</dbReference>
<dbReference type="InterPro" id="IPR003764">
    <property type="entry name" value="GlcNAc_6-P_deAcase"/>
</dbReference>
<dbReference type="Gene3D" id="3.20.20.140">
    <property type="entry name" value="Metal-dependent hydrolases"/>
    <property type="match status" value="1"/>
</dbReference>
<feature type="active site" description="Proton donor/acceptor" evidence="6">
    <location>
        <position position="270"/>
    </location>
</feature>
<dbReference type="EMBL" id="JAVDXW010000001">
    <property type="protein sequence ID" value="MDR7303542.1"/>
    <property type="molecule type" value="Genomic_DNA"/>
</dbReference>
<evidence type="ECO:0000256" key="3">
    <source>
        <dbReference type="ARBA" id="ARBA00022801"/>
    </source>
</evidence>
<comment type="caution">
    <text evidence="10">The sequence shown here is derived from an EMBL/GenBank/DDBJ whole genome shotgun (WGS) entry which is preliminary data.</text>
</comment>
<dbReference type="Pfam" id="PF01979">
    <property type="entry name" value="Amidohydro_1"/>
    <property type="match status" value="1"/>
</dbReference>
<accession>A0AAE3ZEQ1</accession>
<feature type="binding site" evidence="8">
    <location>
        <position position="212"/>
    </location>
    <ligand>
        <name>Zn(2+)</name>
        <dbReference type="ChEBI" id="CHEBI:29105"/>
    </ligand>
</feature>